<organism evidence="1 2">
    <name type="scientific">Streptococcus parasanguinis F0405</name>
    <dbReference type="NCBI Taxonomy" id="905067"/>
    <lineage>
        <taxon>Bacteria</taxon>
        <taxon>Bacillati</taxon>
        <taxon>Bacillota</taxon>
        <taxon>Bacilli</taxon>
        <taxon>Lactobacillales</taxon>
        <taxon>Streptococcaceae</taxon>
        <taxon>Streptococcus</taxon>
    </lineage>
</organism>
<dbReference type="Proteomes" id="UP000003812">
    <property type="component" value="Unassembled WGS sequence"/>
</dbReference>
<reference evidence="1 2" key="1">
    <citation type="submission" date="2010-10" db="EMBL/GenBank/DDBJ databases">
        <authorList>
            <person name="Durkin A.S."/>
            <person name="Madupu R."/>
            <person name="Torralba M."/>
            <person name="Gillis M."/>
            <person name="Methe B."/>
            <person name="Sutton G."/>
            <person name="Nelson K.E."/>
        </authorList>
    </citation>
    <scope>NUCLEOTIDE SEQUENCE [LARGE SCALE GENOMIC DNA]</scope>
    <source>
        <strain evidence="1 2">F0405</strain>
    </source>
</reference>
<dbReference type="AlphaFoldDB" id="E3CF54"/>
<evidence type="ECO:0000313" key="1">
    <source>
        <dbReference type="EMBL" id="EFQ54596.1"/>
    </source>
</evidence>
<gene>
    <name evidence="1" type="ORF">HMPREF9626_1816</name>
</gene>
<protein>
    <submittedName>
        <fullName evidence="1">Uncharacterized protein</fullName>
    </submittedName>
</protein>
<proteinExistence type="predicted"/>
<dbReference type="EMBL" id="AEKM01000012">
    <property type="protein sequence ID" value="EFQ54596.1"/>
    <property type="molecule type" value="Genomic_DNA"/>
</dbReference>
<accession>E3CF54</accession>
<evidence type="ECO:0000313" key="2">
    <source>
        <dbReference type="Proteomes" id="UP000003812"/>
    </source>
</evidence>
<sequence>MMISLSLVDGEIFSSHSPKIGQMSCFSISKLIILGFY</sequence>
<comment type="caution">
    <text evidence="1">The sequence shown here is derived from an EMBL/GenBank/DDBJ whole genome shotgun (WGS) entry which is preliminary data.</text>
</comment>
<name>E3CF54_STRPA</name>